<feature type="compositionally biased region" description="Polar residues" evidence="6">
    <location>
        <begin position="41"/>
        <end position="58"/>
    </location>
</feature>
<evidence type="ECO:0000256" key="2">
    <source>
        <dbReference type="ARBA" id="ARBA00023015"/>
    </source>
</evidence>
<dbReference type="OMA" id="DDGHHKQ"/>
<feature type="domain" description="WRKY" evidence="7">
    <location>
        <begin position="234"/>
        <end position="300"/>
    </location>
</feature>
<sequence>METTLKKYGLGGVVKEEKRTEYNGDEEDYREIREVRIVATTERSSMDTNSRATSSNQKNIEEDQLESAKARIGEVREENERLKTDLARIVKDYQSLQMNFFDIVQQEEATKSTVTVPMLEEIEEPELVSLSLGRISSDPKKDEKTSNSSKTKEDVQLKEDLALGLDCKLGGRNPRPIELILNPRTETSFEEPKEEEAGETWPPRKKLKTATSGDDEISQQTYPKKARVSVRARCDTATMNDGCQWRKYGQKIAKGNPCPRGYYRCTIAPSCPVRKQVQRCAEDMSILITTYEGTHNHPLPISATAFASTTSAAACMLTNGSTSSQPSLGAMATTANLHGLSFNLSDNSRSKQFYLSNSSIYASHSHPIITLDLTAPPASSSSPSFSDINMLSSTFAPPTPRYPSTSLSFSSSESNNLPTSWSNGYLSYINQLYNKSQIGSLNLGRQHQEHLYQSHILKNNHTPPQQSLMETIAAATNAVTSDPSFQSALLAAIASVVGKGGGAGAHGNQSGEENFGQNLKWGEPFSAISPYPSTSNGNG</sequence>
<feature type="region of interest" description="Disordered" evidence="6">
    <location>
        <begin position="501"/>
        <end position="539"/>
    </location>
</feature>
<keyword evidence="9" id="KW-1185">Reference proteome</keyword>
<dbReference type="SUPFAM" id="SSF118290">
    <property type="entry name" value="WRKY DNA-binding domain"/>
    <property type="match status" value="1"/>
</dbReference>
<feature type="compositionally biased region" description="Acidic residues" evidence="6">
    <location>
        <begin position="188"/>
        <end position="198"/>
    </location>
</feature>
<keyword evidence="5" id="KW-0539">Nucleus</keyword>
<comment type="caution">
    <text evidence="8">The sequence shown here is derived from an EMBL/GenBank/DDBJ whole genome shotgun (WGS) entry which is preliminary data.</text>
</comment>
<evidence type="ECO:0000256" key="1">
    <source>
        <dbReference type="ARBA" id="ARBA00004123"/>
    </source>
</evidence>
<name>A0A835DPR4_TETSI</name>
<dbReference type="PANTHER" id="PTHR31429:SF97">
    <property type="entry name" value="WRKY TRANSCRIPTION FACTOR 36-RELATED"/>
    <property type="match status" value="1"/>
</dbReference>
<dbReference type="GO" id="GO:0043565">
    <property type="term" value="F:sequence-specific DNA binding"/>
    <property type="evidence" value="ECO:0007669"/>
    <property type="project" value="InterPro"/>
</dbReference>
<evidence type="ECO:0000256" key="5">
    <source>
        <dbReference type="ARBA" id="ARBA00023242"/>
    </source>
</evidence>
<feature type="region of interest" description="Disordered" evidence="6">
    <location>
        <begin position="130"/>
        <end position="155"/>
    </location>
</feature>
<dbReference type="GO" id="GO:0005634">
    <property type="term" value="C:nucleus"/>
    <property type="evidence" value="ECO:0007669"/>
    <property type="project" value="UniProtKB-SubCell"/>
</dbReference>
<feature type="region of interest" description="Disordered" evidence="6">
    <location>
        <begin position="40"/>
        <end position="65"/>
    </location>
</feature>
<protein>
    <recommendedName>
        <fullName evidence="7">WRKY domain-containing protein</fullName>
    </recommendedName>
</protein>
<dbReference type="Gene3D" id="2.20.25.80">
    <property type="entry name" value="WRKY domain"/>
    <property type="match status" value="1"/>
</dbReference>
<gene>
    <name evidence="8" type="ORF">HHK36_007205</name>
</gene>
<dbReference type="OrthoDB" id="1912868at2759"/>
<keyword evidence="4" id="KW-0804">Transcription</keyword>
<dbReference type="PANTHER" id="PTHR31429">
    <property type="entry name" value="WRKY TRANSCRIPTION FACTOR 36-RELATED"/>
    <property type="match status" value="1"/>
</dbReference>
<dbReference type="InterPro" id="IPR003657">
    <property type="entry name" value="WRKY_dom"/>
</dbReference>
<evidence type="ECO:0000256" key="3">
    <source>
        <dbReference type="ARBA" id="ARBA00023125"/>
    </source>
</evidence>
<reference evidence="8 9" key="1">
    <citation type="submission" date="2020-04" db="EMBL/GenBank/DDBJ databases">
        <title>Plant Genome Project.</title>
        <authorList>
            <person name="Zhang R.-G."/>
        </authorList>
    </citation>
    <scope>NUCLEOTIDE SEQUENCE [LARGE SCALE GENOMIC DNA]</scope>
    <source>
        <strain evidence="8">YNK0</strain>
        <tissue evidence="8">Leaf</tissue>
    </source>
</reference>
<feature type="region of interest" description="Disordered" evidence="6">
    <location>
        <begin position="186"/>
        <end position="224"/>
    </location>
</feature>
<organism evidence="8 9">
    <name type="scientific">Tetracentron sinense</name>
    <name type="common">Spur-leaf</name>
    <dbReference type="NCBI Taxonomy" id="13715"/>
    <lineage>
        <taxon>Eukaryota</taxon>
        <taxon>Viridiplantae</taxon>
        <taxon>Streptophyta</taxon>
        <taxon>Embryophyta</taxon>
        <taxon>Tracheophyta</taxon>
        <taxon>Spermatophyta</taxon>
        <taxon>Magnoliopsida</taxon>
        <taxon>Trochodendrales</taxon>
        <taxon>Trochodendraceae</taxon>
        <taxon>Tetracentron</taxon>
    </lineage>
</organism>
<evidence type="ECO:0000313" key="9">
    <source>
        <dbReference type="Proteomes" id="UP000655225"/>
    </source>
</evidence>
<keyword evidence="3" id="KW-0238">DNA-binding</keyword>
<evidence type="ECO:0000256" key="6">
    <source>
        <dbReference type="SAM" id="MobiDB-lite"/>
    </source>
</evidence>
<dbReference type="FunFam" id="2.20.25.80:FF:000002">
    <property type="entry name" value="probable WRKY transcription factor 31"/>
    <property type="match status" value="1"/>
</dbReference>
<dbReference type="Pfam" id="PF03106">
    <property type="entry name" value="WRKY"/>
    <property type="match status" value="1"/>
</dbReference>
<feature type="compositionally biased region" description="Basic and acidic residues" evidence="6">
    <location>
        <begin position="137"/>
        <end position="155"/>
    </location>
</feature>
<dbReference type="AlphaFoldDB" id="A0A835DPR4"/>
<dbReference type="SMART" id="SM00774">
    <property type="entry name" value="WRKY"/>
    <property type="match status" value="1"/>
</dbReference>
<dbReference type="GO" id="GO:0003700">
    <property type="term" value="F:DNA-binding transcription factor activity"/>
    <property type="evidence" value="ECO:0007669"/>
    <property type="project" value="InterPro"/>
</dbReference>
<comment type="subcellular location">
    <subcellularLocation>
        <location evidence="1">Nucleus</location>
    </subcellularLocation>
</comment>
<accession>A0A835DPR4</accession>
<dbReference type="Proteomes" id="UP000655225">
    <property type="component" value="Unassembled WGS sequence"/>
</dbReference>
<dbReference type="InterPro" id="IPR036576">
    <property type="entry name" value="WRKY_dom_sf"/>
</dbReference>
<dbReference type="InterPro" id="IPR044810">
    <property type="entry name" value="WRKY_plant"/>
</dbReference>
<evidence type="ECO:0000259" key="7">
    <source>
        <dbReference type="PROSITE" id="PS50811"/>
    </source>
</evidence>
<feature type="compositionally biased region" description="Polar residues" evidence="6">
    <location>
        <begin position="508"/>
        <end position="517"/>
    </location>
</feature>
<evidence type="ECO:0000256" key="4">
    <source>
        <dbReference type="ARBA" id="ARBA00023163"/>
    </source>
</evidence>
<proteinExistence type="predicted"/>
<dbReference type="PROSITE" id="PS50811">
    <property type="entry name" value="WRKY"/>
    <property type="match status" value="1"/>
</dbReference>
<dbReference type="EMBL" id="JABCRI010000004">
    <property type="protein sequence ID" value="KAF8408064.1"/>
    <property type="molecule type" value="Genomic_DNA"/>
</dbReference>
<evidence type="ECO:0000313" key="8">
    <source>
        <dbReference type="EMBL" id="KAF8408064.1"/>
    </source>
</evidence>
<keyword evidence="2" id="KW-0805">Transcription regulation</keyword>